<evidence type="ECO:0000313" key="1">
    <source>
        <dbReference type="EMBL" id="GAI37934.1"/>
    </source>
</evidence>
<organism evidence="1">
    <name type="scientific">marine sediment metagenome</name>
    <dbReference type="NCBI Taxonomy" id="412755"/>
    <lineage>
        <taxon>unclassified sequences</taxon>
        <taxon>metagenomes</taxon>
        <taxon>ecological metagenomes</taxon>
    </lineage>
</organism>
<sequence length="70" mass="8042">AELLDGEMRSAADIARKYKEKHKKNIPAKIALLNLLELHAWASEGKIMINSRVRFSPTTAGYVFWKEEKK</sequence>
<feature type="non-terminal residue" evidence="1">
    <location>
        <position position="1"/>
    </location>
</feature>
<accession>X1Q3X6</accession>
<comment type="caution">
    <text evidence="1">The sequence shown here is derived from an EMBL/GenBank/DDBJ whole genome shotgun (WGS) entry which is preliminary data.</text>
</comment>
<dbReference type="AlphaFoldDB" id="X1Q3X6"/>
<reference evidence="1" key="1">
    <citation type="journal article" date="2014" name="Front. Microbiol.">
        <title>High frequency of phylogenetically diverse reductive dehalogenase-homologous genes in deep subseafloor sedimentary metagenomes.</title>
        <authorList>
            <person name="Kawai M."/>
            <person name="Futagami T."/>
            <person name="Toyoda A."/>
            <person name="Takaki Y."/>
            <person name="Nishi S."/>
            <person name="Hori S."/>
            <person name="Arai W."/>
            <person name="Tsubouchi T."/>
            <person name="Morono Y."/>
            <person name="Uchiyama I."/>
            <person name="Ito T."/>
            <person name="Fujiyama A."/>
            <person name="Inagaki F."/>
            <person name="Takami H."/>
        </authorList>
    </citation>
    <scope>NUCLEOTIDE SEQUENCE</scope>
    <source>
        <strain evidence="1">Expedition CK06-06</strain>
    </source>
</reference>
<gene>
    <name evidence="1" type="ORF">S06H3_42344</name>
</gene>
<dbReference type="EMBL" id="BARV01026174">
    <property type="protein sequence ID" value="GAI37934.1"/>
    <property type="molecule type" value="Genomic_DNA"/>
</dbReference>
<proteinExistence type="predicted"/>
<name>X1Q3X6_9ZZZZ</name>
<protein>
    <submittedName>
        <fullName evidence="1">Uncharacterized protein</fullName>
    </submittedName>
</protein>